<proteinExistence type="predicted"/>
<keyword evidence="6" id="KW-0547">Nucleotide-binding</keyword>
<keyword evidence="8" id="KW-1278">Translocase</keyword>
<dbReference type="SUPFAM" id="SSF52540">
    <property type="entry name" value="P-loop containing nucleoside triphosphate hydrolases"/>
    <property type="match status" value="2"/>
</dbReference>
<accession>I4C5I4</accession>
<evidence type="ECO:0000256" key="2">
    <source>
        <dbReference type="ARBA" id="ARBA00022448"/>
    </source>
</evidence>
<dbReference type="CDD" id="cd03216">
    <property type="entry name" value="ABC_Carb_Monos_I"/>
    <property type="match status" value="1"/>
</dbReference>
<keyword evidence="7 11" id="KW-0067">ATP-binding</keyword>
<evidence type="ECO:0000313" key="11">
    <source>
        <dbReference type="EMBL" id="AFM24825.1"/>
    </source>
</evidence>
<dbReference type="Pfam" id="PF00005">
    <property type="entry name" value="ABC_tran"/>
    <property type="match status" value="2"/>
</dbReference>
<dbReference type="OrthoDB" id="9809450at2"/>
<protein>
    <submittedName>
        <fullName evidence="11">Monosaccharide ABC transporter ATP-binding protein, CUT2 family</fullName>
    </submittedName>
</protein>
<dbReference type="CDD" id="cd03215">
    <property type="entry name" value="ABC_Carb_Monos_II"/>
    <property type="match status" value="1"/>
</dbReference>
<dbReference type="STRING" id="706587.Desti_2126"/>
<dbReference type="Gene3D" id="3.40.50.300">
    <property type="entry name" value="P-loop containing nucleotide triphosphate hydrolases"/>
    <property type="match status" value="2"/>
</dbReference>
<evidence type="ECO:0000256" key="8">
    <source>
        <dbReference type="ARBA" id="ARBA00022967"/>
    </source>
</evidence>
<sequence length="523" mass="57565">MPDLALKLVNITKKFPGVLALDRVCFELLPGEVHVLFGQNGAGKSTLTKIIAGSYQPDGGEIFVHGEQTIFESPHDARMAGISAVYQEFSLVPQLTVLENLFLGREIVKGGLLDKESMQRKAEESLKRLDFDLDLTAKVADLTRAERQMVEIAKAFQEKMSVLILDEPTASLTDKEVKKLFEIIRKLKSERVGVVYISHRMDELRKIGDRITVFRDGKYVDTLEMADADEKKLISLMTGTEYAEVFPTLTHTPGKPVLTVQGLTTASGLRDVSFTVREGEIFGIAGLVGAGKSRVGRAIFGLERITAGSSLLFDRPLEKMNPSKAIRNGILYFPADRHKEGLVLCRSVRENQTLAAVPLFEKGPFIDIGREKSTARSLIDRLKIRPPHIDQTVNDLSGGNQQKVMLARGLTRDIKVFIFDEASCGIDVGAKRDVYWLLKDYAEKGMAVIFISSELPEILNLCHTVMVMHAGAPCSIMPGSEATEERVLAGCFGYDFASSVTQQAIRDGLSGRTACAGAPSQYH</sequence>
<keyword evidence="3" id="KW-1003">Cell membrane</keyword>
<evidence type="ECO:0000259" key="10">
    <source>
        <dbReference type="PROSITE" id="PS50893"/>
    </source>
</evidence>
<evidence type="ECO:0000313" key="12">
    <source>
        <dbReference type="Proteomes" id="UP000006055"/>
    </source>
</evidence>
<keyword evidence="2" id="KW-0813">Transport</keyword>
<evidence type="ECO:0000256" key="6">
    <source>
        <dbReference type="ARBA" id="ARBA00022741"/>
    </source>
</evidence>
<feature type="domain" description="ABC transporter" evidence="10">
    <location>
        <begin position="6"/>
        <end position="241"/>
    </location>
</feature>
<dbReference type="KEGG" id="dti:Desti_2126"/>
<dbReference type="GO" id="GO:0005524">
    <property type="term" value="F:ATP binding"/>
    <property type="evidence" value="ECO:0007669"/>
    <property type="project" value="UniProtKB-KW"/>
</dbReference>
<comment type="subcellular location">
    <subcellularLocation>
        <location evidence="1">Cell membrane</location>
        <topology evidence="1">Peripheral membrane protein</topology>
    </subcellularLocation>
</comment>
<dbReference type="GO" id="GO:0005886">
    <property type="term" value="C:plasma membrane"/>
    <property type="evidence" value="ECO:0007669"/>
    <property type="project" value="UniProtKB-SubCell"/>
</dbReference>
<dbReference type="PATRIC" id="fig|706587.4.peg.2443"/>
<name>I4C5I4_DESTA</name>
<reference evidence="12" key="1">
    <citation type="submission" date="2012-06" db="EMBL/GenBank/DDBJ databases">
        <title>Complete sequence of chromosome of Desulfomonile tiedjei DSM 6799.</title>
        <authorList>
            <person name="Lucas S."/>
            <person name="Copeland A."/>
            <person name="Lapidus A."/>
            <person name="Glavina del Rio T."/>
            <person name="Dalin E."/>
            <person name="Tice H."/>
            <person name="Bruce D."/>
            <person name="Goodwin L."/>
            <person name="Pitluck S."/>
            <person name="Peters L."/>
            <person name="Ovchinnikova G."/>
            <person name="Zeytun A."/>
            <person name="Lu M."/>
            <person name="Kyrpides N."/>
            <person name="Mavromatis K."/>
            <person name="Ivanova N."/>
            <person name="Brettin T."/>
            <person name="Detter J.C."/>
            <person name="Han C."/>
            <person name="Larimer F."/>
            <person name="Land M."/>
            <person name="Hauser L."/>
            <person name="Markowitz V."/>
            <person name="Cheng J.-F."/>
            <person name="Hugenholtz P."/>
            <person name="Woyke T."/>
            <person name="Wu D."/>
            <person name="Spring S."/>
            <person name="Schroeder M."/>
            <person name="Brambilla E."/>
            <person name="Klenk H.-P."/>
            <person name="Eisen J.A."/>
        </authorList>
    </citation>
    <scope>NUCLEOTIDE SEQUENCE [LARGE SCALE GENOMIC DNA]</scope>
    <source>
        <strain evidence="12">ATCC 49306 / DSM 6799 / DCB-1</strain>
    </source>
</reference>
<organism evidence="11 12">
    <name type="scientific">Desulfomonile tiedjei (strain ATCC 49306 / DSM 6799 / DCB-1)</name>
    <dbReference type="NCBI Taxonomy" id="706587"/>
    <lineage>
        <taxon>Bacteria</taxon>
        <taxon>Pseudomonadati</taxon>
        <taxon>Thermodesulfobacteriota</taxon>
        <taxon>Desulfomonilia</taxon>
        <taxon>Desulfomonilales</taxon>
        <taxon>Desulfomonilaceae</taxon>
        <taxon>Desulfomonile</taxon>
    </lineage>
</organism>
<evidence type="ECO:0000256" key="3">
    <source>
        <dbReference type="ARBA" id="ARBA00022475"/>
    </source>
</evidence>
<dbReference type="SMART" id="SM00382">
    <property type="entry name" value="AAA"/>
    <property type="match status" value="2"/>
</dbReference>
<dbReference type="InterPro" id="IPR003439">
    <property type="entry name" value="ABC_transporter-like_ATP-bd"/>
</dbReference>
<evidence type="ECO:0000256" key="4">
    <source>
        <dbReference type="ARBA" id="ARBA00022597"/>
    </source>
</evidence>
<gene>
    <name evidence="11" type="ordered locus">Desti_2126</name>
</gene>
<dbReference type="EMBL" id="CP003360">
    <property type="protein sequence ID" value="AFM24825.1"/>
    <property type="molecule type" value="Genomic_DNA"/>
</dbReference>
<dbReference type="FunFam" id="3.40.50.300:FF:000127">
    <property type="entry name" value="Ribose import ATP-binding protein RbsA"/>
    <property type="match status" value="1"/>
</dbReference>
<dbReference type="Proteomes" id="UP000006055">
    <property type="component" value="Chromosome"/>
</dbReference>
<dbReference type="PROSITE" id="PS00211">
    <property type="entry name" value="ABC_TRANSPORTER_1"/>
    <property type="match status" value="1"/>
</dbReference>
<dbReference type="InterPro" id="IPR027417">
    <property type="entry name" value="P-loop_NTPase"/>
</dbReference>
<keyword evidence="4" id="KW-0762">Sugar transport</keyword>
<dbReference type="HOGENOM" id="CLU_000604_92_3_7"/>
<dbReference type="PANTHER" id="PTHR43790">
    <property type="entry name" value="CARBOHYDRATE TRANSPORT ATP-BINDING PROTEIN MG119-RELATED"/>
    <property type="match status" value="1"/>
</dbReference>
<dbReference type="InterPro" id="IPR003593">
    <property type="entry name" value="AAA+_ATPase"/>
</dbReference>
<dbReference type="PROSITE" id="PS50893">
    <property type="entry name" value="ABC_TRANSPORTER_2"/>
    <property type="match status" value="2"/>
</dbReference>
<dbReference type="GO" id="GO:0016887">
    <property type="term" value="F:ATP hydrolysis activity"/>
    <property type="evidence" value="ECO:0007669"/>
    <property type="project" value="InterPro"/>
</dbReference>
<dbReference type="RefSeq" id="WP_014809968.1">
    <property type="nucleotide sequence ID" value="NC_018025.1"/>
</dbReference>
<evidence type="ECO:0000256" key="7">
    <source>
        <dbReference type="ARBA" id="ARBA00022840"/>
    </source>
</evidence>
<evidence type="ECO:0000256" key="1">
    <source>
        <dbReference type="ARBA" id="ARBA00004202"/>
    </source>
</evidence>
<dbReference type="AlphaFoldDB" id="I4C5I4"/>
<dbReference type="eggNOG" id="COG1129">
    <property type="taxonomic scope" value="Bacteria"/>
</dbReference>
<dbReference type="InterPro" id="IPR050107">
    <property type="entry name" value="ABC_carbohydrate_import_ATPase"/>
</dbReference>
<feature type="domain" description="ABC transporter" evidence="10">
    <location>
        <begin position="240"/>
        <end position="495"/>
    </location>
</feature>
<evidence type="ECO:0000256" key="9">
    <source>
        <dbReference type="ARBA" id="ARBA00023136"/>
    </source>
</evidence>
<keyword evidence="12" id="KW-1185">Reference proteome</keyword>
<evidence type="ECO:0000256" key="5">
    <source>
        <dbReference type="ARBA" id="ARBA00022737"/>
    </source>
</evidence>
<dbReference type="InterPro" id="IPR017871">
    <property type="entry name" value="ABC_transporter-like_CS"/>
</dbReference>
<dbReference type="PANTHER" id="PTHR43790:SF9">
    <property type="entry name" value="GALACTOFURANOSE TRANSPORTER ATP-BINDING PROTEIN YTFR"/>
    <property type="match status" value="1"/>
</dbReference>
<keyword evidence="5" id="KW-0677">Repeat</keyword>
<keyword evidence="9" id="KW-0472">Membrane</keyword>